<organism evidence="1">
    <name type="scientific">mine drainage metagenome</name>
    <dbReference type="NCBI Taxonomy" id="410659"/>
    <lineage>
        <taxon>unclassified sequences</taxon>
        <taxon>metagenomes</taxon>
        <taxon>ecological metagenomes</taxon>
    </lineage>
</organism>
<dbReference type="PANTHER" id="PTHR43459">
    <property type="entry name" value="ENOYL-COA HYDRATASE"/>
    <property type="match status" value="1"/>
</dbReference>
<name>T1B3U1_9ZZZZ</name>
<dbReference type="InterPro" id="IPR029045">
    <property type="entry name" value="ClpP/crotonase-like_dom_sf"/>
</dbReference>
<dbReference type="GO" id="GO:0016853">
    <property type="term" value="F:isomerase activity"/>
    <property type="evidence" value="ECO:0007669"/>
    <property type="project" value="UniProtKB-KW"/>
</dbReference>
<accession>T1B3U1</accession>
<reference evidence="1" key="1">
    <citation type="submission" date="2013-08" db="EMBL/GenBank/DDBJ databases">
        <authorList>
            <person name="Mendez C."/>
            <person name="Richter M."/>
            <person name="Ferrer M."/>
            <person name="Sanchez J."/>
        </authorList>
    </citation>
    <scope>NUCLEOTIDE SEQUENCE</scope>
</reference>
<sequence>MGRSPEGTGASMESIRAGRDGAVFTITINRPERRNALDVVSMTSLREALQRASLDTASRVVVLTGAGDSFSAGGDVSVMEEARAAGTLPKLFHELTAEMEHAIREIVGMPKPVLASLPGVAAGGGLSLALAADWRIASDSAVLVPAFSQLGAVPDGGLTYFLPHYLGIGLAQQMLFSNARIPAARALELGLVHEVLASGALEHRRIERADELARGPTFAYGWTKRLLHSAFTERIEGQMALERRGAVEAARGPELAEGIRAFREKRPPKFPSQ</sequence>
<dbReference type="EMBL" id="AUZY01007717">
    <property type="protein sequence ID" value="EQD49005.1"/>
    <property type="molecule type" value="Genomic_DNA"/>
</dbReference>
<dbReference type="SUPFAM" id="SSF52096">
    <property type="entry name" value="ClpP/crotonase"/>
    <property type="match status" value="1"/>
</dbReference>
<protein>
    <submittedName>
        <fullName evidence="1">Enoyl-CoA hydratase/isomerase</fullName>
    </submittedName>
</protein>
<dbReference type="CDD" id="cd06558">
    <property type="entry name" value="crotonase-like"/>
    <property type="match status" value="1"/>
</dbReference>
<dbReference type="Gene3D" id="1.10.12.10">
    <property type="entry name" value="Lyase 2-enoyl-coa Hydratase, Chain A, domain 2"/>
    <property type="match status" value="1"/>
</dbReference>
<keyword evidence="1" id="KW-0413">Isomerase</keyword>
<dbReference type="Gene3D" id="3.90.226.10">
    <property type="entry name" value="2-enoyl-CoA Hydratase, Chain A, domain 1"/>
    <property type="match status" value="1"/>
</dbReference>
<dbReference type="InterPro" id="IPR014748">
    <property type="entry name" value="Enoyl-CoA_hydra_C"/>
</dbReference>
<dbReference type="Pfam" id="PF00378">
    <property type="entry name" value="ECH_1"/>
    <property type="match status" value="1"/>
</dbReference>
<comment type="caution">
    <text evidence="1">The sequence shown here is derived from an EMBL/GenBank/DDBJ whole genome shotgun (WGS) entry which is preliminary data.</text>
</comment>
<dbReference type="PANTHER" id="PTHR43459:SF1">
    <property type="entry name" value="EG:BACN32G11.4 PROTEIN"/>
    <property type="match status" value="1"/>
</dbReference>
<reference evidence="1" key="2">
    <citation type="journal article" date="2014" name="ISME J.">
        <title>Microbial stratification in low pH oxic and suboxic macroscopic growths along an acid mine drainage.</title>
        <authorList>
            <person name="Mendez-Garcia C."/>
            <person name="Mesa V."/>
            <person name="Sprenger R.R."/>
            <person name="Richter M."/>
            <person name="Diez M.S."/>
            <person name="Solano J."/>
            <person name="Bargiela R."/>
            <person name="Golyshina O.V."/>
            <person name="Manteca A."/>
            <person name="Ramos J.L."/>
            <person name="Gallego J.R."/>
            <person name="Llorente I."/>
            <person name="Martins Dos Santos V.A."/>
            <person name="Jensen O.N."/>
            <person name="Pelaez A.I."/>
            <person name="Sanchez J."/>
            <person name="Ferrer M."/>
        </authorList>
    </citation>
    <scope>NUCLEOTIDE SEQUENCE</scope>
</reference>
<proteinExistence type="predicted"/>
<dbReference type="InterPro" id="IPR001753">
    <property type="entry name" value="Enoyl-CoA_hydra/iso"/>
</dbReference>
<gene>
    <name evidence="1" type="ORF">B1B_11830</name>
</gene>
<dbReference type="AlphaFoldDB" id="T1B3U1"/>
<evidence type="ECO:0000313" key="1">
    <source>
        <dbReference type="EMBL" id="EQD49005.1"/>
    </source>
</evidence>